<comment type="caution">
    <text evidence="2">The sequence shown here is derived from an EMBL/GenBank/DDBJ whole genome shotgun (WGS) entry which is preliminary data.</text>
</comment>
<accession>A0A1Y5FBY1</accession>
<dbReference type="Proteomes" id="UP000196531">
    <property type="component" value="Unassembled WGS sequence"/>
</dbReference>
<organism evidence="2 3">
    <name type="scientific">Halobacteriovorax marinus</name>
    <dbReference type="NCBI Taxonomy" id="97084"/>
    <lineage>
        <taxon>Bacteria</taxon>
        <taxon>Pseudomonadati</taxon>
        <taxon>Bdellovibrionota</taxon>
        <taxon>Bacteriovoracia</taxon>
        <taxon>Bacteriovoracales</taxon>
        <taxon>Halobacteriovoraceae</taxon>
        <taxon>Halobacteriovorax</taxon>
    </lineage>
</organism>
<name>A0A1Y5FBY1_9BACT</name>
<protein>
    <recommendedName>
        <fullName evidence="1">KilA-N DNA-binding domain-containing protein</fullName>
    </recommendedName>
</protein>
<evidence type="ECO:0000313" key="2">
    <source>
        <dbReference type="EMBL" id="OUR99628.1"/>
    </source>
</evidence>
<evidence type="ECO:0000259" key="1">
    <source>
        <dbReference type="Pfam" id="PF10543"/>
    </source>
</evidence>
<gene>
    <name evidence="2" type="ORF">A9Q84_00995</name>
</gene>
<sequence length="183" mass="21832">MTTKKRKLLEVTNNIHIFRDQKVMLDRDLAELYDVEIRVINQAVKRNQNRFPEDFCFKLNTEDLEASGSQTVILRKTNSRNYMYPTVFTEQGAYALSFVLRSDKAVEMGLFIARAFTYLRRFILKNENLMMELKNNDHLSKTFSNFEKRIEQNFIVLYKNNTDQKKKFSAIEKRLKKLEKLLK</sequence>
<dbReference type="InterPro" id="IPR018873">
    <property type="entry name" value="KilA-N_DNA-bd_domain"/>
</dbReference>
<evidence type="ECO:0000313" key="3">
    <source>
        <dbReference type="Proteomes" id="UP000196531"/>
    </source>
</evidence>
<dbReference type="Pfam" id="PF10543">
    <property type="entry name" value="ORF6N"/>
    <property type="match status" value="1"/>
</dbReference>
<feature type="domain" description="KilA-N DNA-binding" evidence="1">
    <location>
        <begin position="14"/>
        <end position="97"/>
    </location>
</feature>
<dbReference type="AlphaFoldDB" id="A0A1Y5FBY1"/>
<proteinExistence type="predicted"/>
<dbReference type="EMBL" id="MAAO01000002">
    <property type="protein sequence ID" value="OUR99628.1"/>
    <property type="molecule type" value="Genomic_DNA"/>
</dbReference>
<reference evidence="3" key="1">
    <citation type="journal article" date="2017" name="Proc. Natl. Acad. Sci. U.S.A.">
        <title>Simulation of Deepwater Horizon oil plume reveals substrate specialization within a complex community of hydrocarbon-degraders.</title>
        <authorList>
            <person name="Hu P."/>
            <person name="Dubinsky E.A."/>
            <person name="Probst A.J."/>
            <person name="Wang J."/>
            <person name="Sieber C.M.K."/>
            <person name="Tom L.M."/>
            <person name="Gardinali P."/>
            <person name="Banfield J.F."/>
            <person name="Atlas R.M."/>
            <person name="Andersen G.L."/>
        </authorList>
    </citation>
    <scope>NUCLEOTIDE SEQUENCE [LARGE SCALE GENOMIC DNA]</scope>
</reference>